<dbReference type="CDD" id="cd21538">
    <property type="entry name" value="SPOC_TFIIS"/>
    <property type="match status" value="1"/>
</dbReference>
<evidence type="ECO:0000256" key="8">
    <source>
        <dbReference type="SAM" id="MobiDB-lite"/>
    </source>
</evidence>
<dbReference type="GO" id="GO:0000977">
    <property type="term" value="F:RNA polymerase II transcription regulatory region sequence-specific DNA binding"/>
    <property type="evidence" value="ECO:0007669"/>
    <property type="project" value="TreeGrafter"/>
</dbReference>
<dbReference type="GO" id="GO:0031564">
    <property type="term" value="P:transcription antitermination"/>
    <property type="evidence" value="ECO:0007669"/>
    <property type="project" value="TreeGrafter"/>
</dbReference>
<comment type="similarity">
    <text evidence="2">Belongs to the BYE1 family.</text>
</comment>
<dbReference type="Pfam" id="PF20826">
    <property type="entry name" value="PHD_5"/>
    <property type="match status" value="1"/>
</dbReference>
<feature type="region of interest" description="Disordered" evidence="8">
    <location>
        <begin position="418"/>
        <end position="549"/>
    </location>
</feature>
<dbReference type="PANTHER" id="PTHR11477">
    <property type="entry name" value="TRANSCRIPTION FACTOR S-II ZINC FINGER DOMAIN-CONTAINING PROTEIN"/>
    <property type="match status" value="1"/>
</dbReference>
<dbReference type="GO" id="GO:0008270">
    <property type="term" value="F:zinc ion binding"/>
    <property type="evidence" value="ECO:0007669"/>
    <property type="project" value="UniProtKB-KW"/>
</dbReference>
<dbReference type="PROSITE" id="PS01359">
    <property type="entry name" value="ZF_PHD_1"/>
    <property type="match status" value="1"/>
</dbReference>
<dbReference type="AlphaFoldDB" id="A0A9P8RPR5"/>
<feature type="compositionally biased region" description="Basic and acidic residues" evidence="8">
    <location>
        <begin position="418"/>
        <end position="458"/>
    </location>
</feature>
<feature type="region of interest" description="Disordered" evidence="8">
    <location>
        <begin position="570"/>
        <end position="594"/>
    </location>
</feature>
<dbReference type="Pfam" id="PF07500">
    <property type="entry name" value="TFIIS_M"/>
    <property type="match status" value="1"/>
</dbReference>
<dbReference type="GO" id="GO:0006368">
    <property type="term" value="P:transcription elongation by RNA polymerase II"/>
    <property type="evidence" value="ECO:0007669"/>
    <property type="project" value="TreeGrafter"/>
</dbReference>
<dbReference type="PROSITE" id="PS51321">
    <property type="entry name" value="TFIIS_CENTRAL"/>
    <property type="match status" value="1"/>
</dbReference>
<feature type="compositionally biased region" description="Basic and acidic residues" evidence="8">
    <location>
        <begin position="226"/>
        <end position="244"/>
    </location>
</feature>
<dbReference type="GO" id="GO:0031440">
    <property type="term" value="P:regulation of mRNA 3'-end processing"/>
    <property type="evidence" value="ECO:0007669"/>
    <property type="project" value="TreeGrafter"/>
</dbReference>
<dbReference type="GO" id="GO:0001139">
    <property type="term" value="F:RNA polymerase II complex recruiting activity"/>
    <property type="evidence" value="ECO:0007669"/>
    <property type="project" value="TreeGrafter"/>
</dbReference>
<dbReference type="InterPro" id="IPR012921">
    <property type="entry name" value="SPOC_C"/>
</dbReference>
<dbReference type="PANTHER" id="PTHR11477:SF11">
    <property type="entry name" value="TRANSCRIPTION FACTOR BYE1"/>
    <property type="match status" value="1"/>
</dbReference>
<feature type="region of interest" description="Disordered" evidence="8">
    <location>
        <begin position="822"/>
        <end position="844"/>
    </location>
</feature>
<dbReference type="InterPro" id="IPR036575">
    <property type="entry name" value="TFIIS_cen_dom_sf"/>
</dbReference>
<proteinExistence type="inferred from homology"/>
<keyword evidence="4" id="KW-0479">Metal-binding</keyword>
<evidence type="ECO:0000259" key="10">
    <source>
        <dbReference type="PROSITE" id="PS51321"/>
    </source>
</evidence>
<dbReference type="SUPFAM" id="SSF57903">
    <property type="entry name" value="FYVE/PHD zinc finger"/>
    <property type="match status" value="1"/>
</dbReference>
<feature type="compositionally biased region" description="Basic and acidic residues" evidence="8">
    <location>
        <begin position="162"/>
        <end position="180"/>
    </location>
</feature>
<keyword evidence="12" id="KW-1185">Reference proteome</keyword>
<feature type="region of interest" description="Disordered" evidence="8">
    <location>
        <begin position="117"/>
        <end position="294"/>
    </location>
</feature>
<organism evidence="11 12">
    <name type="scientific">Trichoglossum hirsutum</name>
    <dbReference type="NCBI Taxonomy" id="265104"/>
    <lineage>
        <taxon>Eukaryota</taxon>
        <taxon>Fungi</taxon>
        <taxon>Dikarya</taxon>
        <taxon>Ascomycota</taxon>
        <taxon>Pezizomycotina</taxon>
        <taxon>Geoglossomycetes</taxon>
        <taxon>Geoglossales</taxon>
        <taxon>Geoglossaceae</taxon>
        <taxon>Trichoglossum</taxon>
    </lineage>
</organism>
<feature type="compositionally biased region" description="Basic residues" evidence="8">
    <location>
        <begin position="144"/>
        <end position="161"/>
    </location>
</feature>
<evidence type="ECO:0000256" key="5">
    <source>
        <dbReference type="ARBA" id="ARBA00022771"/>
    </source>
</evidence>
<dbReference type="InterPro" id="IPR001965">
    <property type="entry name" value="Znf_PHD"/>
</dbReference>
<dbReference type="SUPFAM" id="SSF46942">
    <property type="entry name" value="Elongation factor TFIIS domain 2"/>
    <property type="match status" value="1"/>
</dbReference>
<evidence type="ECO:0000256" key="1">
    <source>
        <dbReference type="ARBA" id="ARBA00002311"/>
    </source>
</evidence>
<dbReference type="GO" id="GO:0006362">
    <property type="term" value="P:transcription elongation by RNA polymerase I"/>
    <property type="evidence" value="ECO:0007669"/>
    <property type="project" value="TreeGrafter"/>
</dbReference>
<gene>
    <name evidence="11" type="ORF">GP486_004418</name>
</gene>
<evidence type="ECO:0000313" key="11">
    <source>
        <dbReference type="EMBL" id="KAH0558956.1"/>
    </source>
</evidence>
<feature type="domain" description="PHD-type" evidence="9">
    <location>
        <begin position="59"/>
        <end position="113"/>
    </location>
</feature>
<dbReference type="CDD" id="cd15550">
    <property type="entry name" value="PHD_MLL5"/>
    <property type="match status" value="1"/>
</dbReference>
<sequence>MADEPRRSGRATKGRNPKNQDETVAAPSPRPKKSRKSTAKATPEPEPTPSEADDGADAIIRCICGATIEDPDDERMMICCDQCSSWQHNECMELDEDEDALPDRYLCEICQPENHKELLDKVARGEKPWEERAKEKEREERERKGRRKKGGKRGRPGRKPKPVPDAKEEAPKDADGKSKAEDEDAGADEAMVSDGVEWKETTQAVGAKPSPEAPFRRGAGAKRKTREAEGEEVARSESEKEPQLKIRKVSSQYIKETNAKEAKPEPPKRPPPTPRGTVKKPSVSQRKVPPKAGQIQNELVENILDLENEIRRNSANLLFKNFTDHISKAESEGMYAIPHGQTSDDIATKLALEIEHSVFLNFSNIAGDPNDTYRQKIRSMAFNLKKNPALRDRILQKELSTVDFSKMTTDEMASKELQKQTEHMKKEAEKQHILIKDDGPRIRRTHKGEEFVGDDRENGAGNESIFSAAPTRRRESVIDTEVSKAAMSPPEAAGSPQSPVTVELPEDVHGTFNDRGSGSPTRAKPPTVETKASPRVGAPERKASSSNFNIQDVWSHVQSPDVDKQHTIHQPVVSQGPSVATAQNEGPGDDPEIDQLLKDEDVESPPYSPPAHDYDADPAIVWRGKLAMSGVAEFSATAKHVGGADLGSTFPWSQLMPESLAVDGRIQIERANEYLCGLRWSRTNDVVVVSISPPGDPAGQAQFDQLFNYFNDRKRYGVIGKNLHSAVKDTYVIPVEQGMAKLPEFVANLQHCIIEDGPRPERLILITFVVRAADPPSSHATPSHASPGVPGVGMHATPIPMGHPGSYISPINPYGSAPVSAHTHTYANSPTPQLRQGGFGADNIPDSVPNEVSHILGAWINAPSVKELLVGEPRLPSETVVNIRRLLESVPEAQNNVSVLKSLLGRGTATS</sequence>
<comment type="caution">
    <text evidence="11">The sequence shown here is derived from an EMBL/GenBank/DDBJ whole genome shotgun (WGS) entry which is preliminary data.</text>
</comment>
<dbReference type="Pfam" id="PF07744">
    <property type="entry name" value="SPOC"/>
    <property type="match status" value="1"/>
</dbReference>
<dbReference type="InterPro" id="IPR003618">
    <property type="entry name" value="TFIIS_cen_dom"/>
</dbReference>
<dbReference type="SMART" id="SM00249">
    <property type="entry name" value="PHD"/>
    <property type="match status" value="1"/>
</dbReference>
<dbReference type="EMBL" id="JAGHQM010000693">
    <property type="protein sequence ID" value="KAH0558956.1"/>
    <property type="molecule type" value="Genomic_DNA"/>
</dbReference>
<feature type="compositionally biased region" description="Basic and acidic residues" evidence="8">
    <location>
        <begin position="117"/>
        <end position="143"/>
    </location>
</feature>
<feature type="compositionally biased region" description="Basic and acidic residues" evidence="8">
    <location>
        <begin position="257"/>
        <end position="268"/>
    </location>
</feature>
<dbReference type="Pfam" id="PF23257">
    <property type="entry name" value="DUF7071"/>
    <property type="match status" value="1"/>
</dbReference>
<dbReference type="InterPro" id="IPR019787">
    <property type="entry name" value="Znf_PHD-finger"/>
</dbReference>
<evidence type="ECO:0000256" key="2">
    <source>
        <dbReference type="ARBA" id="ARBA00011050"/>
    </source>
</evidence>
<evidence type="ECO:0000256" key="3">
    <source>
        <dbReference type="ARBA" id="ARBA00021616"/>
    </source>
</evidence>
<feature type="region of interest" description="Disordered" evidence="8">
    <location>
        <begin position="1"/>
        <end position="57"/>
    </location>
</feature>
<keyword evidence="6" id="KW-0862">Zinc</keyword>
<dbReference type="Gene3D" id="1.10.472.30">
    <property type="entry name" value="Transcription elongation factor S-II, central domain"/>
    <property type="match status" value="1"/>
</dbReference>
<accession>A0A9P8RPR5</accession>
<evidence type="ECO:0000256" key="4">
    <source>
        <dbReference type="ARBA" id="ARBA00022723"/>
    </source>
</evidence>
<evidence type="ECO:0000256" key="7">
    <source>
        <dbReference type="PROSITE-ProRule" id="PRU00146"/>
    </source>
</evidence>
<dbReference type="InterPro" id="IPR013083">
    <property type="entry name" value="Znf_RING/FYVE/PHD"/>
</dbReference>
<feature type="domain" description="TFIIS central" evidence="10">
    <location>
        <begin position="310"/>
        <end position="440"/>
    </location>
</feature>
<keyword evidence="5 7" id="KW-0863">Zinc-finger</keyword>
<dbReference type="InterPro" id="IPR011011">
    <property type="entry name" value="Znf_FYVE_PHD"/>
</dbReference>
<evidence type="ECO:0000259" key="9">
    <source>
        <dbReference type="PROSITE" id="PS50016"/>
    </source>
</evidence>
<comment type="function">
    <text evidence="1">Negative regulator of transcription elongation.</text>
</comment>
<name>A0A9P8RPR5_9PEZI</name>
<dbReference type="Gene3D" id="3.30.40.10">
    <property type="entry name" value="Zinc/RING finger domain, C3HC4 (zinc finger)"/>
    <property type="match status" value="1"/>
</dbReference>
<dbReference type="PROSITE" id="PS50016">
    <property type="entry name" value="ZF_PHD_2"/>
    <property type="match status" value="1"/>
</dbReference>
<feature type="compositionally biased region" description="Polar residues" evidence="8">
    <location>
        <begin position="822"/>
        <end position="834"/>
    </location>
</feature>
<reference evidence="11" key="1">
    <citation type="submission" date="2021-03" db="EMBL/GenBank/DDBJ databases">
        <title>Comparative genomics and phylogenomic investigation of the class Geoglossomycetes provide insights into ecological specialization and systematics.</title>
        <authorList>
            <person name="Melie T."/>
            <person name="Pirro S."/>
            <person name="Miller A.N."/>
            <person name="Quandt A."/>
        </authorList>
    </citation>
    <scope>NUCLEOTIDE SEQUENCE</scope>
    <source>
        <strain evidence="11">CAQ_001_2017</strain>
    </source>
</reference>
<feature type="compositionally biased region" description="Polar residues" evidence="8">
    <location>
        <begin position="572"/>
        <end position="584"/>
    </location>
</feature>
<dbReference type="InterPro" id="IPR019786">
    <property type="entry name" value="Zinc_finger_PHD-type_CS"/>
</dbReference>
<dbReference type="InterPro" id="IPR055499">
    <property type="entry name" value="DUF7071"/>
</dbReference>
<protein>
    <recommendedName>
        <fullName evidence="3">Transcription factor BYE1</fullName>
    </recommendedName>
</protein>
<evidence type="ECO:0000313" key="12">
    <source>
        <dbReference type="Proteomes" id="UP000750711"/>
    </source>
</evidence>
<dbReference type="Proteomes" id="UP000750711">
    <property type="component" value="Unassembled WGS sequence"/>
</dbReference>
<evidence type="ECO:0000256" key="6">
    <source>
        <dbReference type="ARBA" id="ARBA00022833"/>
    </source>
</evidence>
<dbReference type="SMART" id="SM00510">
    <property type="entry name" value="TFS2M"/>
    <property type="match status" value="1"/>
</dbReference>
<dbReference type="GO" id="GO:0005634">
    <property type="term" value="C:nucleus"/>
    <property type="evidence" value="ECO:0007669"/>
    <property type="project" value="TreeGrafter"/>
</dbReference>